<dbReference type="Proteomes" id="UP000774326">
    <property type="component" value="Unassembled WGS sequence"/>
</dbReference>
<dbReference type="EMBL" id="JAEUBG010002404">
    <property type="protein sequence ID" value="KAH3684608.1"/>
    <property type="molecule type" value="Genomic_DNA"/>
</dbReference>
<protein>
    <submittedName>
        <fullName evidence="1">Uncharacterized protein</fullName>
    </submittedName>
</protein>
<accession>A0A9P8Q5N8</accession>
<keyword evidence="2" id="KW-1185">Reference proteome</keyword>
<name>A0A9P8Q5N8_WICPI</name>
<comment type="caution">
    <text evidence="1">The sequence shown here is derived from an EMBL/GenBank/DDBJ whole genome shotgun (WGS) entry which is preliminary data.</text>
</comment>
<proteinExistence type="predicted"/>
<reference evidence="1" key="1">
    <citation type="journal article" date="2021" name="Open Biol.">
        <title>Shared evolutionary footprints suggest mitochondrial oxidative damage underlies multiple complex I losses in fungi.</title>
        <authorList>
            <person name="Schikora-Tamarit M.A."/>
            <person name="Marcet-Houben M."/>
            <person name="Nosek J."/>
            <person name="Gabaldon T."/>
        </authorList>
    </citation>
    <scope>NUCLEOTIDE SEQUENCE</scope>
    <source>
        <strain evidence="1">CBS2887</strain>
    </source>
</reference>
<sequence>MRSVFVKVEVSSVLVELIIWRKIGEDDVLQLWTIDDLTDVMIHNVNSLQVSQFSQIQHGFILASFESLSTSDTVVTVACWLDRKDHQFRNHRKVDFIQSFL</sequence>
<organism evidence="1 2">
    <name type="scientific">Wickerhamomyces pijperi</name>
    <name type="common">Yeast</name>
    <name type="synonym">Pichia pijperi</name>
    <dbReference type="NCBI Taxonomy" id="599730"/>
    <lineage>
        <taxon>Eukaryota</taxon>
        <taxon>Fungi</taxon>
        <taxon>Dikarya</taxon>
        <taxon>Ascomycota</taxon>
        <taxon>Saccharomycotina</taxon>
        <taxon>Saccharomycetes</taxon>
        <taxon>Phaffomycetales</taxon>
        <taxon>Wickerhamomycetaceae</taxon>
        <taxon>Wickerhamomyces</taxon>
    </lineage>
</organism>
<gene>
    <name evidence="1" type="ORF">WICPIJ_004418</name>
</gene>
<evidence type="ECO:0000313" key="2">
    <source>
        <dbReference type="Proteomes" id="UP000774326"/>
    </source>
</evidence>
<dbReference type="AlphaFoldDB" id="A0A9P8Q5N8"/>
<evidence type="ECO:0000313" key="1">
    <source>
        <dbReference type="EMBL" id="KAH3684608.1"/>
    </source>
</evidence>
<reference evidence="1" key="2">
    <citation type="submission" date="2021-01" db="EMBL/GenBank/DDBJ databases">
        <authorList>
            <person name="Schikora-Tamarit M.A."/>
        </authorList>
    </citation>
    <scope>NUCLEOTIDE SEQUENCE</scope>
    <source>
        <strain evidence="1">CBS2887</strain>
    </source>
</reference>